<comment type="caution">
    <text evidence="1">The sequence shown here is derived from an EMBL/GenBank/DDBJ whole genome shotgun (WGS) entry which is preliminary data.</text>
</comment>
<dbReference type="AlphaFoldDB" id="A0A8S0TFX3"/>
<name>A0A8S0TFX3_OLEEU</name>
<dbReference type="Proteomes" id="UP000594638">
    <property type="component" value="Unassembled WGS sequence"/>
</dbReference>
<proteinExistence type="predicted"/>
<dbReference type="EMBL" id="CACTIH010006169">
    <property type="protein sequence ID" value="CAA3004324.1"/>
    <property type="molecule type" value="Genomic_DNA"/>
</dbReference>
<keyword evidence="2" id="KW-1185">Reference proteome</keyword>
<protein>
    <submittedName>
        <fullName evidence="1">Uncharacterized protein</fullName>
    </submittedName>
</protein>
<organism evidence="1 2">
    <name type="scientific">Olea europaea subsp. europaea</name>
    <dbReference type="NCBI Taxonomy" id="158383"/>
    <lineage>
        <taxon>Eukaryota</taxon>
        <taxon>Viridiplantae</taxon>
        <taxon>Streptophyta</taxon>
        <taxon>Embryophyta</taxon>
        <taxon>Tracheophyta</taxon>
        <taxon>Spermatophyta</taxon>
        <taxon>Magnoliopsida</taxon>
        <taxon>eudicotyledons</taxon>
        <taxon>Gunneridae</taxon>
        <taxon>Pentapetalae</taxon>
        <taxon>asterids</taxon>
        <taxon>lamiids</taxon>
        <taxon>Lamiales</taxon>
        <taxon>Oleaceae</taxon>
        <taxon>Oleeae</taxon>
        <taxon>Olea</taxon>
    </lineage>
</organism>
<reference evidence="1 2" key="1">
    <citation type="submission" date="2019-12" db="EMBL/GenBank/DDBJ databases">
        <authorList>
            <person name="Alioto T."/>
            <person name="Alioto T."/>
            <person name="Gomez Garrido J."/>
        </authorList>
    </citation>
    <scope>NUCLEOTIDE SEQUENCE [LARGE SCALE GENOMIC DNA]</scope>
</reference>
<gene>
    <name evidence="1" type="ORF">OLEA9_A107472</name>
</gene>
<evidence type="ECO:0000313" key="1">
    <source>
        <dbReference type="EMBL" id="CAA3004324.1"/>
    </source>
</evidence>
<dbReference type="Gramene" id="OE9A107472T1">
    <property type="protein sequence ID" value="OE9A107472C1"/>
    <property type="gene ID" value="OE9A107472"/>
</dbReference>
<evidence type="ECO:0000313" key="2">
    <source>
        <dbReference type="Proteomes" id="UP000594638"/>
    </source>
</evidence>
<accession>A0A8S0TFX3</accession>
<sequence>MLNEYVDTDLIDTPFYTCPEYEHDVDKVCGVQDEVLLNMSMPATIQSSFKLFCCRPENAHFKRDPACFTRHVVIGLGHWCLAIELKNIDVDSFVCLVYHSNVSRFNRFVLALIDQDIFDPVLLFCNYKRLFIDVLETNDVNAIEMIDGEYRLRYGVAIDNDTSQMETPIASSIINAINYNYCNITNRYDPELPLTKSDRMNIMMSTISAFIMAAKQFNSLKHAGLKRANGHLLDFIASESGVYYTLKELESDEYKQKTYVIQAPLTSLFMSIPANCGTLYKKNGFE</sequence>